<feature type="domain" description="Galactokinase N-terminal" evidence="7">
    <location>
        <begin position="24"/>
        <end position="72"/>
    </location>
</feature>
<name>A0ABD2P0D3_9CUCU</name>
<accession>A0ABD2P0D3</accession>
<keyword evidence="9" id="KW-1185">Reference proteome</keyword>
<dbReference type="EMBL" id="JABFTP020000165">
    <property type="protein sequence ID" value="KAL3284303.1"/>
    <property type="molecule type" value="Genomic_DNA"/>
</dbReference>
<dbReference type="Pfam" id="PF00288">
    <property type="entry name" value="GHMP_kinases_N"/>
    <property type="match status" value="1"/>
</dbReference>
<evidence type="ECO:0000259" key="6">
    <source>
        <dbReference type="Pfam" id="PF00288"/>
    </source>
</evidence>
<dbReference type="InterPro" id="IPR000705">
    <property type="entry name" value="Galactokinase"/>
</dbReference>
<dbReference type="GO" id="GO:0004335">
    <property type="term" value="F:galactokinase activity"/>
    <property type="evidence" value="ECO:0007669"/>
    <property type="project" value="UniProtKB-ARBA"/>
</dbReference>
<organism evidence="8 9">
    <name type="scientific">Cryptolaemus montrouzieri</name>
    <dbReference type="NCBI Taxonomy" id="559131"/>
    <lineage>
        <taxon>Eukaryota</taxon>
        <taxon>Metazoa</taxon>
        <taxon>Ecdysozoa</taxon>
        <taxon>Arthropoda</taxon>
        <taxon>Hexapoda</taxon>
        <taxon>Insecta</taxon>
        <taxon>Pterygota</taxon>
        <taxon>Neoptera</taxon>
        <taxon>Endopterygota</taxon>
        <taxon>Coleoptera</taxon>
        <taxon>Polyphaga</taxon>
        <taxon>Cucujiformia</taxon>
        <taxon>Coccinelloidea</taxon>
        <taxon>Coccinellidae</taxon>
        <taxon>Scymninae</taxon>
        <taxon>Scymnini</taxon>
        <taxon>Cryptolaemus</taxon>
    </lineage>
</organism>
<dbReference type="Proteomes" id="UP001516400">
    <property type="component" value="Unassembled WGS sequence"/>
</dbReference>
<dbReference type="InterPro" id="IPR014721">
    <property type="entry name" value="Ribsml_uS5_D2-typ_fold_subgr"/>
</dbReference>
<dbReference type="Pfam" id="PF10509">
    <property type="entry name" value="GalKase_gal_bdg"/>
    <property type="match status" value="1"/>
</dbReference>
<sequence length="167" mass="18416">MESSIVPILEYPKGDTRIIELRQFFQENFQVYPDFLIRVPGRVNLIGEHIDYCGYGVCPMAIDQDILLAISKVDSEEITLVNANDKYKKQILGKEFSGCTIPEWHHYFLCGVRGVQDTISGDVKLKGMNVAVNGNIPPSAGLSSSSALVSSAALCTFYANGVSEFIF</sequence>
<evidence type="ECO:0000256" key="4">
    <source>
        <dbReference type="ARBA" id="ARBA00022777"/>
    </source>
</evidence>
<keyword evidence="5" id="KW-0067">ATP-binding</keyword>
<dbReference type="PROSITE" id="PS00106">
    <property type="entry name" value="GALACTOKINASE"/>
    <property type="match status" value="1"/>
</dbReference>
<keyword evidence="3" id="KW-0547">Nucleotide-binding</keyword>
<dbReference type="PRINTS" id="PR00473">
    <property type="entry name" value="GALCTOKINASE"/>
</dbReference>
<dbReference type="PANTHER" id="PTHR10457">
    <property type="entry name" value="MEVALONATE KINASE/GALACTOKINASE"/>
    <property type="match status" value="1"/>
</dbReference>
<evidence type="ECO:0000313" key="8">
    <source>
        <dbReference type="EMBL" id="KAL3284303.1"/>
    </source>
</evidence>
<evidence type="ECO:0000256" key="1">
    <source>
        <dbReference type="ARBA" id="ARBA00006566"/>
    </source>
</evidence>
<dbReference type="AlphaFoldDB" id="A0ABD2P0D3"/>
<dbReference type="SUPFAM" id="SSF54211">
    <property type="entry name" value="Ribosomal protein S5 domain 2-like"/>
    <property type="match status" value="1"/>
</dbReference>
<dbReference type="InterPro" id="IPR006204">
    <property type="entry name" value="GHMP_kinase_N_dom"/>
</dbReference>
<dbReference type="InterPro" id="IPR020568">
    <property type="entry name" value="Ribosomal_Su5_D2-typ_SF"/>
</dbReference>
<keyword evidence="4" id="KW-0418">Kinase</keyword>
<dbReference type="InterPro" id="IPR006203">
    <property type="entry name" value="GHMP_knse_ATP-bd_CS"/>
</dbReference>
<evidence type="ECO:0000256" key="5">
    <source>
        <dbReference type="ARBA" id="ARBA00022840"/>
    </source>
</evidence>
<keyword evidence="2" id="KW-0808">Transferase</keyword>
<comment type="caution">
    <text evidence="8">The sequence shown here is derived from an EMBL/GenBank/DDBJ whole genome shotgun (WGS) entry which is preliminary data.</text>
</comment>
<dbReference type="InterPro" id="IPR019741">
    <property type="entry name" value="Galactokinase_CS"/>
</dbReference>
<evidence type="ECO:0000259" key="7">
    <source>
        <dbReference type="Pfam" id="PF10509"/>
    </source>
</evidence>
<proteinExistence type="inferred from homology"/>
<dbReference type="Gene3D" id="3.30.230.10">
    <property type="match status" value="1"/>
</dbReference>
<reference evidence="8 9" key="1">
    <citation type="journal article" date="2021" name="BMC Biol.">
        <title>Horizontally acquired antibacterial genes associated with adaptive radiation of ladybird beetles.</title>
        <authorList>
            <person name="Li H.S."/>
            <person name="Tang X.F."/>
            <person name="Huang Y.H."/>
            <person name="Xu Z.Y."/>
            <person name="Chen M.L."/>
            <person name="Du X.Y."/>
            <person name="Qiu B.Y."/>
            <person name="Chen P.T."/>
            <person name="Zhang W."/>
            <person name="Slipinski A."/>
            <person name="Escalona H.E."/>
            <person name="Waterhouse R.M."/>
            <person name="Zwick A."/>
            <person name="Pang H."/>
        </authorList>
    </citation>
    <scope>NUCLEOTIDE SEQUENCE [LARGE SCALE GENOMIC DNA]</scope>
    <source>
        <strain evidence="8">SYSU2018</strain>
    </source>
</reference>
<gene>
    <name evidence="8" type="ORF">HHI36_018461</name>
</gene>
<comment type="similarity">
    <text evidence="1">Belongs to the GHMP kinase family. GalK subfamily.</text>
</comment>
<dbReference type="PROSITE" id="PS00627">
    <property type="entry name" value="GHMP_KINASES_ATP"/>
    <property type="match status" value="1"/>
</dbReference>
<feature type="domain" description="GHMP kinase N-terminal" evidence="6">
    <location>
        <begin position="113"/>
        <end position="161"/>
    </location>
</feature>
<evidence type="ECO:0000256" key="3">
    <source>
        <dbReference type="ARBA" id="ARBA00022741"/>
    </source>
</evidence>
<evidence type="ECO:0008006" key="10">
    <source>
        <dbReference type="Google" id="ProtNLM"/>
    </source>
</evidence>
<dbReference type="PRINTS" id="PR00959">
    <property type="entry name" value="MEVGALKINASE"/>
</dbReference>
<evidence type="ECO:0000313" key="9">
    <source>
        <dbReference type="Proteomes" id="UP001516400"/>
    </source>
</evidence>
<dbReference type="GO" id="GO:0005524">
    <property type="term" value="F:ATP binding"/>
    <property type="evidence" value="ECO:0007669"/>
    <property type="project" value="UniProtKB-KW"/>
</dbReference>
<dbReference type="PANTHER" id="PTHR10457:SF7">
    <property type="entry name" value="GALACTOKINASE-RELATED"/>
    <property type="match status" value="1"/>
</dbReference>
<dbReference type="InterPro" id="IPR019539">
    <property type="entry name" value="GalKase_N"/>
</dbReference>
<evidence type="ECO:0000256" key="2">
    <source>
        <dbReference type="ARBA" id="ARBA00022679"/>
    </source>
</evidence>
<protein>
    <recommendedName>
        <fullName evidence="10">Galactokinase</fullName>
    </recommendedName>
</protein>